<dbReference type="OrthoDB" id="9803476at2"/>
<evidence type="ECO:0000259" key="2">
    <source>
        <dbReference type="Pfam" id="PF08327"/>
    </source>
</evidence>
<gene>
    <name evidence="3" type="ORF">EUU22_00640</name>
</gene>
<name>A0A4Q2U1Q4_9HYPH</name>
<evidence type="ECO:0000313" key="3">
    <source>
        <dbReference type="EMBL" id="RYC27838.1"/>
    </source>
</evidence>
<feature type="domain" description="Activator of Hsp90 ATPase homologue 1/2-like C-terminal" evidence="2">
    <location>
        <begin position="23"/>
        <end position="143"/>
    </location>
</feature>
<dbReference type="InterPro" id="IPR023393">
    <property type="entry name" value="START-like_dom_sf"/>
</dbReference>
<dbReference type="InterPro" id="IPR013538">
    <property type="entry name" value="ASHA1/2-like_C"/>
</dbReference>
<evidence type="ECO:0000313" key="4">
    <source>
        <dbReference type="Proteomes" id="UP000291088"/>
    </source>
</evidence>
<dbReference type="Gene3D" id="3.30.530.20">
    <property type="match status" value="1"/>
</dbReference>
<keyword evidence="4" id="KW-1185">Reference proteome</keyword>
<accession>A0A4Q2U1Q4</accession>
<reference evidence="3 4" key="1">
    <citation type="submission" date="2019-01" db="EMBL/GenBank/DDBJ databases">
        <authorList>
            <person name="Deng T."/>
        </authorList>
    </citation>
    <scope>NUCLEOTIDE SEQUENCE [LARGE SCALE GENOMIC DNA]</scope>
    <source>
        <strain evidence="3 4">F8825</strain>
    </source>
</reference>
<organism evidence="3 4">
    <name type="scientific">Ciceribacter ferrooxidans</name>
    <dbReference type="NCBI Taxonomy" id="2509717"/>
    <lineage>
        <taxon>Bacteria</taxon>
        <taxon>Pseudomonadati</taxon>
        <taxon>Pseudomonadota</taxon>
        <taxon>Alphaproteobacteria</taxon>
        <taxon>Hyphomicrobiales</taxon>
        <taxon>Rhizobiaceae</taxon>
        <taxon>Ciceribacter</taxon>
    </lineage>
</organism>
<dbReference type="AlphaFoldDB" id="A0A4Q2U1Q4"/>
<dbReference type="Proteomes" id="UP000291088">
    <property type="component" value="Unassembled WGS sequence"/>
</dbReference>
<proteinExistence type="inferred from homology"/>
<protein>
    <submittedName>
        <fullName evidence="3">Polyketide cyclase</fullName>
    </submittedName>
</protein>
<dbReference type="CDD" id="cd08900">
    <property type="entry name" value="SRPBCC_CalC_Aha1-like_7"/>
    <property type="match status" value="1"/>
</dbReference>
<sequence>MSAPDTIQRKTTHGTFTVKRTYDASSARVFQAFADKEAKAKWFSGPQGVEEAGSKFDFRVDGQEIVFGRHANDIRTAFYAVYQDIVPDERIIYTYRMTLNGTPISASLATIEITPCSDGTQVSWTEYGVYLDGFDNPAVREEGTGWLMDKIGASLND</sequence>
<dbReference type="SUPFAM" id="SSF55961">
    <property type="entry name" value="Bet v1-like"/>
    <property type="match status" value="1"/>
</dbReference>
<dbReference type="EMBL" id="SDVB01000037">
    <property type="protein sequence ID" value="RYC27838.1"/>
    <property type="molecule type" value="Genomic_DNA"/>
</dbReference>
<evidence type="ECO:0000256" key="1">
    <source>
        <dbReference type="ARBA" id="ARBA00006817"/>
    </source>
</evidence>
<comment type="similarity">
    <text evidence="1">Belongs to the AHA1 family.</text>
</comment>
<dbReference type="RefSeq" id="WP_112688235.1">
    <property type="nucleotide sequence ID" value="NZ_SDVB01000037.1"/>
</dbReference>
<comment type="caution">
    <text evidence="3">The sequence shown here is derived from an EMBL/GenBank/DDBJ whole genome shotgun (WGS) entry which is preliminary data.</text>
</comment>
<dbReference type="Pfam" id="PF08327">
    <property type="entry name" value="AHSA1"/>
    <property type="match status" value="1"/>
</dbReference>